<organism evidence="1 2">
    <name type="scientific">Microctonus aethiopoides</name>
    <dbReference type="NCBI Taxonomy" id="144406"/>
    <lineage>
        <taxon>Eukaryota</taxon>
        <taxon>Metazoa</taxon>
        <taxon>Ecdysozoa</taxon>
        <taxon>Arthropoda</taxon>
        <taxon>Hexapoda</taxon>
        <taxon>Insecta</taxon>
        <taxon>Pterygota</taxon>
        <taxon>Neoptera</taxon>
        <taxon>Endopterygota</taxon>
        <taxon>Hymenoptera</taxon>
        <taxon>Apocrita</taxon>
        <taxon>Ichneumonoidea</taxon>
        <taxon>Braconidae</taxon>
        <taxon>Euphorinae</taxon>
        <taxon>Microctonus</taxon>
    </lineage>
</organism>
<dbReference type="AlphaFoldDB" id="A0AA39EZR3"/>
<proteinExistence type="predicted"/>
<evidence type="ECO:0000313" key="2">
    <source>
        <dbReference type="Proteomes" id="UP001168990"/>
    </source>
</evidence>
<reference evidence="1" key="1">
    <citation type="journal article" date="2023" name="bioRxiv">
        <title>Scaffold-level genome assemblies of two parasitoid biocontrol wasps reveal the parthenogenesis mechanism and an associated novel virus.</title>
        <authorList>
            <person name="Inwood S."/>
            <person name="Skelly J."/>
            <person name="Guhlin J."/>
            <person name="Harrop T."/>
            <person name="Goldson S."/>
            <person name="Dearden P."/>
        </authorList>
    </citation>
    <scope>NUCLEOTIDE SEQUENCE</scope>
    <source>
        <strain evidence="1">Irish</strain>
        <tissue evidence="1">Whole body</tissue>
    </source>
</reference>
<reference evidence="1" key="2">
    <citation type="submission" date="2023-03" db="EMBL/GenBank/DDBJ databases">
        <authorList>
            <person name="Inwood S.N."/>
            <person name="Skelly J.G."/>
            <person name="Guhlin J."/>
            <person name="Harrop T.W.R."/>
            <person name="Goldson S.G."/>
            <person name="Dearden P.K."/>
        </authorList>
    </citation>
    <scope>NUCLEOTIDE SEQUENCE</scope>
    <source>
        <strain evidence="1">Irish</strain>
        <tissue evidence="1">Whole body</tissue>
    </source>
</reference>
<evidence type="ECO:0000313" key="1">
    <source>
        <dbReference type="EMBL" id="KAK0157138.1"/>
    </source>
</evidence>
<sequence length="121" mass="14308">MDGFVRENLGKRVLKAVRRKLLFEDFYWRNVSKRFLCITGWLDVGSSLWFRRSADDYEQPDVDEEVEDNGEVPGVEDREARRRDALHLVNALGCTKLSDEFYFDFVGIEWLHLGRWGENHP</sequence>
<name>A0AA39EZR3_9HYME</name>
<dbReference type="EMBL" id="JAQQBS010001499">
    <property type="protein sequence ID" value="KAK0157138.1"/>
    <property type="molecule type" value="Genomic_DNA"/>
</dbReference>
<feature type="non-terminal residue" evidence="1">
    <location>
        <position position="121"/>
    </location>
</feature>
<protein>
    <submittedName>
        <fullName evidence="1">Uncharacterized protein</fullName>
    </submittedName>
</protein>
<comment type="caution">
    <text evidence="1">The sequence shown here is derived from an EMBL/GenBank/DDBJ whole genome shotgun (WGS) entry which is preliminary data.</text>
</comment>
<dbReference type="Proteomes" id="UP001168990">
    <property type="component" value="Unassembled WGS sequence"/>
</dbReference>
<accession>A0AA39EZR3</accession>
<gene>
    <name evidence="1" type="ORF">PV328_011841</name>
</gene>
<keyword evidence="2" id="KW-1185">Reference proteome</keyword>